<comment type="caution">
    <text evidence="3">The sequence shown here is derived from an EMBL/GenBank/DDBJ whole genome shotgun (WGS) entry which is preliminary data.</text>
</comment>
<dbReference type="Gene3D" id="3.30.750.44">
    <property type="match status" value="1"/>
</dbReference>
<dbReference type="SUPFAM" id="SSF52096">
    <property type="entry name" value="ClpP/crotonase"/>
    <property type="match status" value="1"/>
</dbReference>
<dbReference type="Pfam" id="PF14684">
    <property type="entry name" value="Tricorn_C1"/>
    <property type="match status" value="1"/>
</dbReference>
<dbReference type="Gene3D" id="3.90.226.10">
    <property type="entry name" value="2-enoyl-CoA Hydratase, Chain A, domain 1"/>
    <property type="match status" value="1"/>
</dbReference>
<dbReference type="InterPro" id="IPR029045">
    <property type="entry name" value="ClpP/crotonase-like_dom_sf"/>
</dbReference>
<dbReference type="SUPFAM" id="SSF50156">
    <property type="entry name" value="PDZ domain-like"/>
    <property type="match status" value="1"/>
</dbReference>
<dbReference type="SMART" id="SM00245">
    <property type="entry name" value="TSPc"/>
    <property type="match status" value="1"/>
</dbReference>
<accession>A0A258HM67</accession>
<proteinExistence type="predicted"/>
<dbReference type="InterPro" id="IPR005151">
    <property type="entry name" value="Tail-specific_protease"/>
</dbReference>
<dbReference type="GO" id="GO:0004175">
    <property type="term" value="F:endopeptidase activity"/>
    <property type="evidence" value="ECO:0007669"/>
    <property type="project" value="TreeGrafter"/>
</dbReference>
<dbReference type="Pfam" id="PF03572">
    <property type="entry name" value="Peptidase_S41"/>
    <property type="match status" value="1"/>
</dbReference>
<dbReference type="InterPro" id="IPR036034">
    <property type="entry name" value="PDZ_sf"/>
</dbReference>
<dbReference type="PROSITE" id="PS51318">
    <property type="entry name" value="TAT"/>
    <property type="match status" value="1"/>
</dbReference>
<protein>
    <submittedName>
        <fullName evidence="3">Peptidase S41</fullName>
    </submittedName>
</protein>
<organism evidence="3 4">
    <name type="scientific">Brevundimonas subvibrioides</name>
    <dbReference type="NCBI Taxonomy" id="74313"/>
    <lineage>
        <taxon>Bacteria</taxon>
        <taxon>Pseudomonadati</taxon>
        <taxon>Pseudomonadota</taxon>
        <taxon>Alphaproteobacteria</taxon>
        <taxon>Caulobacterales</taxon>
        <taxon>Caulobacteraceae</taxon>
        <taxon>Brevundimonas</taxon>
    </lineage>
</organism>
<name>A0A258HM67_9CAUL</name>
<evidence type="ECO:0000259" key="2">
    <source>
        <dbReference type="SMART" id="SM00245"/>
    </source>
</evidence>
<feature type="domain" description="Tail specific protease" evidence="2">
    <location>
        <begin position="184"/>
        <end position="388"/>
    </location>
</feature>
<gene>
    <name evidence="3" type="ORF">B7Y86_06865</name>
</gene>
<sequence>MVLPARRAFLALIAGAVLLTGAAFAPSTVSAQAVETIEAPAIPTRDRARMNGRVFDTVWNLVRRQYYDPDLHGLDWNAVRETWRPRAIAADDDRDLYRALSGMLDLLDDDHAGAISAAVARRQDQQRTRRAVMGVSLARQDGDQWRIENVRVGSPAAEAGLQPGWVLQAIDGQSWGVDFDVEEGRALQLDLTDEAGVLQRVSVTPRVMDPIPAFSVDASRPGVVVLRIEGFESGLGRWLGQRLAEVSPETDVVIDLRGNPGGLLLEADAALSCFLPARQEWATRVSRSGRPVTLSIMPGCGTLTGPVANDVVLLVDGSSRSAAELTPAALQESGRALVIGEHTAGAVLISQDSPLPDGGRLTLSRADYITAGGVRLEKRGVEPDIVVVRTAEERRAGLDPALDAAIAALARQDTARVTVVPAISSEGL</sequence>
<dbReference type="PANTHER" id="PTHR32060:SF30">
    <property type="entry name" value="CARBOXY-TERMINAL PROCESSING PROTEASE CTPA"/>
    <property type="match status" value="1"/>
</dbReference>
<feature type="chain" id="PRO_5013396473" evidence="1">
    <location>
        <begin position="26"/>
        <end position="428"/>
    </location>
</feature>
<evidence type="ECO:0000313" key="3">
    <source>
        <dbReference type="EMBL" id="OYX57418.1"/>
    </source>
</evidence>
<reference evidence="3 4" key="1">
    <citation type="submission" date="2017-03" db="EMBL/GenBank/DDBJ databases">
        <title>Lifting the veil on microbial sulfur biogeochemistry in mining wastewaters.</title>
        <authorList>
            <person name="Kantor R.S."/>
            <person name="Colenbrander Nelson T."/>
            <person name="Marshall S."/>
            <person name="Bennett D."/>
            <person name="Apte S."/>
            <person name="Camacho D."/>
            <person name="Thomas B.C."/>
            <person name="Warren L.A."/>
            <person name="Banfield J.F."/>
        </authorList>
    </citation>
    <scope>NUCLEOTIDE SEQUENCE [LARGE SCALE GENOMIC DNA]</scope>
    <source>
        <strain evidence="3">32-68-21</strain>
    </source>
</reference>
<dbReference type="GO" id="GO:0007165">
    <property type="term" value="P:signal transduction"/>
    <property type="evidence" value="ECO:0007669"/>
    <property type="project" value="TreeGrafter"/>
</dbReference>
<dbReference type="EMBL" id="NCEQ01000006">
    <property type="protein sequence ID" value="OYX57418.1"/>
    <property type="molecule type" value="Genomic_DNA"/>
</dbReference>
<dbReference type="Gene3D" id="2.30.42.10">
    <property type="match status" value="1"/>
</dbReference>
<dbReference type="InterPro" id="IPR006311">
    <property type="entry name" value="TAT_signal"/>
</dbReference>
<dbReference type="GO" id="GO:0008236">
    <property type="term" value="F:serine-type peptidase activity"/>
    <property type="evidence" value="ECO:0007669"/>
    <property type="project" value="InterPro"/>
</dbReference>
<dbReference type="InterPro" id="IPR028204">
    <property type="entry name" value="Tricorn_C1"/>
</dbReference>
<dbReference type="CDD" id="cd07562">
    <property type="entry name" value="Peptidase_S41_TRI"/>
    <property type="match status" value="1"/>
</dbReference>
<evidence type="ECO:0000256" key="1">
    <source>
        <dbReference type="SAM" id="SignalP"/>
    </source>
</evidence>
<evidence type="ECO:0000313" key="4">
    <source>
        <dbReference type="Proteomes" id="UP000216147"/>
    </source>
</evidence>
<dbReference type="GO" id="GO:0030288">
    <property type="term" value="C:outer membrane-bounded periplasmic space"/>
    <property type="evidence" value="ECO:0007669"/>
    <property type="project" value="TreeGrafter"/>
</dbReference>
<dbReference type="Proteomes" id="UP000216147">
    <property type="component" value="Unassembled WGS sequence"/>
</dbReference>
<feature type="signal peptide" evidence="1">
    <location>
        <begin position="1"/>
        <end position="25"/>
    </location>
</feature>
<keyword evidence="1" id="KW-0732">Signal</keyword>
<dbReference type="PANTHER" id="PTHR32060">
    <property type="entry name" value="TAIL-SPECIFIC PROTEASE"/>
    <property type="match status" value="1"/>
</dbReference>
<dbReference type="AlphaFoldDB" id="A0A258HM67"/>
<dbReference type="GO" id="GO:0006508">
    <property type="term" value="P:proteolysis"/>
    <property type="evidence" value="ECO:0007669"/>
    <property type="project" value="InterPro"/>
</dbReference>